<dbReference type="UniPathway" id="UPA00193"/>
<dbReference type="NCBIfam" id="NF006396">
    <property type="entry name" value="PRK08645.1"/>
    <property type="match status" value="1"/>
</dbReference>
<dbReference type="RefSeq" id="WP_271713129.1">
    <property type="nucleotide sequence ID" value="NZ_AP024169.1"/>
</dbReference>
<comment type="pathway">
    <text evidence="2">One-carbon metabolism; tetrahydrofolate interconversion.</text>
</comment>
<dbReference type="Pfam" id="PF02574">
    <property type="entry name" value="S-methyl_trans"/>
    <property type="match status" value="1"/>
</dbReference>
<feature type="binding site" evidence="8">
    <location>
        <position position="205"/>
    </location>
    <ligand>
        <name>Zn(2+)</name>
        <dbReference type="ChEBI" id="CHEBI:29105"/>
    </ligand>
</feature>
<evidence type="ECO:0000256" key="1">
    <source>
        <dbReference type="ARBA" id="ARBA00001974"/>
    </source>
</evidence>
<name>A0A7R7IDY5_9FIRM</name>
<keyword evidence="8" id="KW-0862">Zinc</keyword>
<evidence type="ECO:0000256" key="3">
    <source>
        <dbReference type="ARBA" id="ARBA00022603"/>
    </source>
</evidence>
<evidence type="ECO:0000256" key="2">
    <source>
        <dbReference type="ARBA" id="ARBA00004777"/>
    </source>
</evidence>
<feature type="domain" description="Hcy-binding" evidence="9">
    <location>
        <begin position="1"/>
        <end position="285"/>
    </location>
</feature>
<dbReference type="Gene3D" id="3.20.20.220">
    <property type="match status" value="1"/>
</dbReference>
<dbReference type="Pfam" id="PF02219">
    <property type="entry name" value="MTHFR"/>
    <property type="match status" value="1"/>
</dbReference>
<evidence type="ECO:0000256" key="6">
    <source>
        <dbReference type="ARBA" id="ARBA00022827"/>
    </source>
</evidence>
<dbReference type="SUPFAM" id="SSF82282">
    <property type="entry name" value="Homocysteine S-methyltransferase"/>
    <property type="match status" value="1"/>
</dbReference>
<keyword evidence="3 8" id="KW-0489">Methyltransferase</keyword>
<dbReference type="GO" id="GO:0004489">
    <property type="term" value="F:methylenetetrahydrofolate reductase [NAD(P)H] activity"/>
    <property type="evidence" value="ECO:0007669"/>
    <property type="project" value="InterPro"/>
</dbReference>
<dbReference type="InterPro" id="IPR036589">
    <property type="entry name" value="HCY_dom_sf"/>
</dbReference>
<dbReference type="SUPFAM" id="SSF51730">
    <property type="entry name" value="FAD-linked oxidoreductase"/>
    <property type="match status" value="1"/>
</dbReference>
<keyword evidence="4" id="KW-0285">Flavoprotein</keyword>
<organism evidence="10 11">
    <name type="scientific">Anaeromicropila herbilytica</name>
    <dbReference type="NCBI Taxonomy" id="2785025"/>
    <lineage>
        <taxon>Bacteria</taxon>
        <taxon>Bacillati</taxon>
        <taxon>Bacillota</taxon>
        <taxon>Clostridia</taxon>
        <taxon>Lachnospirales</taxon>
        <taxon>Lachnospiraceae</taxon>
        <taxon>Anaeromicropila</taxon>
    </lineage>
</organism>
<dbReference type="GO" id="GO:0035999">
    <property type="term" value="P:tetrahydrofolate interconversion"/>
    <property type="evidence" value="ECO:0007669"/>
    <property type="project" value="UniProtKB-UniPathway"/>
</dbReference>
<keyword evidence="6" id="KW-0274">FAD</keyword>
<dbReference type="GO" id="GO:0006555">
    <property type="term" value="P:methionine metabolic process"/>
    <property type="evidence" value="ECO:0007669"/>
    <property type="project" value="InterPro"/>
</dbReference>
<evidence type="ECO:0000313" key="10">
    <source>
        <dbReference type="EMBL" id="BCN32047.1"/>
    </source>
</evidence>
<protein>
    <submittedName>
        <fullName evidence="10">Bifunctional homocysteine S-methyltransferase/5,10-methylenetetrahydrofolate reductase</fullName>
    </submittedName>
</protein>
<dbReference type="Gene3D" id="3.20.20.330">
    <property type="entry name" value="Homocysteine-binding-like domain"/>
    <property type="match status" value="1"/>
</dbReference>
<accession>A0A7R7IDY5</accession>
<dbReference type="CDD" id="cd00537">
    <property type="entry name" value="MTHFR"/>
    <property type="match status" value="1"/>
</dbReference>
<dbReference type="EMBL" id="AP024169">
    <property type="protein sequence ID" value="BCN32047.1"/>
    <property type="molecule type" value="Genomic_DNA"/>
</dbReference>
<dbReference type="InterPro" id="IPR003726">
    <property type="entry name" value="HCY_dom"/>
</dbReference>
<dbReference type="InterPro" id="IPR029041">
    <property type="entry name" value="FAD-linked_oxidoreductase-like"/>
</dbReference>
<evidence type="ECO:0000259" key="9">
    <source>
        <dbReference type="PROSITE" id="PS50970"/>
    </source>
</evidence>
<feature type="binding site" evidence="8">
    <location>
        <position position="270"/>
    </location>
    <ligand>
        <name>Zn(2+)</name>
        <dbReference type="ChEBI" id="CHEBI:29105"/>
    </ligand>
</feature>
<dbReference type="AlphaFoldDB" id="A0A7R7IDY5"/>
<dbReference type="Proteomes" id="UP000595897">
    <property type="component" value="Chromosome"/>
</dbReference>
<proteinExistence type="predicted"/>
<comment type="cofactor">
    <cofactor evidence="1">
        <name>FAD</name>
        <dbReference type="ChEBI" id="CHEBI:57692"/>
    </cofactor>
</comment>
<dbReference type="PROSITE" id="PS50970">
    <property type="entry name" value="HCY"/>
    <property type="match status" value="1"/>
</dbReference>
<keyword evidence="7" id="KW-0560">Oxidoreductase</keyword>
<reference evidence="10 11" key="1">
    <citation type="submission" date="2020-11" db="EMBL/GenBank/DDBJ databases">
        <title>Draft genome sequencing of a Lachnospiraceae strain isolated from anoxic soil subjected to BSD treatment.</title>
        <authorList>
            <person name="Uek A."/>
            <person name="Tonouchi A."/>
        </authorList>
    </citation>
    <scope>NUCLEOTIDE SEQUENCE [LARGE SCALE GENOMIC DNA]</scope>
    <source>
        <strain evidence="10 11">TB5</strain>
    </source>
</reference>
<evidence type="ECO:0000256" key="8">
    <source>
        <dbReference type="PROSITE-ProRule" id="PRU00333"/>
    </source>
</evidence>
<dbReference type="GO" id="GO:0032259">
    <property type="term" value="P:methylation"/>
    <property type="evidence" value="ECO:0007669"/>
    <property type="project" value="UniProtKB-KW"/>
</dbReference>
<dbReference type="GO" id="GO:0008168">
    <property type="term" value="F:methyltransferase activity"/>
    <property type="evidence" value="ECO:0007669"/>
    <property type="project" value="UniProtKB-UniRule"/>
</dbReference>
<dbReference type="PANTHER" id="PTHR11103:SF18">
    <property type="entry name" value="SLR1189 PROTEIN"/>
    <property type="match status" value="1"/>
</dbReference>
<evidence type="ECO:0000256" key="4">
    <source>
        <dbReference type="ARBA" id="ARBA00022630"/>
    </source>
</evidence>
<keyword evidence="5 8" id="KW-0808">Transferase</keyword>
<evidence type="ECO:0000256" key="7">
    <source>
        <dbReference type="ARBA" id="ARBA00023002"/>
    </source>
</evidence>
<evidence type="ECO:0000256" key="5">
    <source>
        <dbReference type="ARBA" id="ARBA00022679"/>
    </source>
</evidence>
<gene>
    <name evidence="10" type="ORF">bsdtb5_33420</name>
</gene>
<keyword evidence="8" id="KW-0479">Metal-binding</keyword>
<dbReference type="GO" id="GO:0046872">
    <property type="term" value="F:metal ion binding"/>
    <property type="evidence" value="ECO:0007669"/>
    <property type="project" value="UniProtKB-KW"/>
</dbReference>
<keyword evidence="11" id="KW-1185">Reference proteome</keyword>
<feature type="binding site" evidence="8">
    <location>
        <position position="271"/>
    </location>
    <ligand>
        <name>Zn(2+)</name>
        <dbReference type="ChEBI" id="CHEBI:29105"/>
    </ligand>
</feature>
<comment type="cofactor">
    <cofactor evidence="8">
        <name>Zn(2+)</name>
        <dbReference type="ChEBI" id="CHEBI:29105"/>
    </cofactor>
</comment>
<sequence>MLIRDYLKTHKLIMDGAMGTYYSKLVNDESAIAERANLQNPEIILNIHKEYIASGAKLLRTNTFVASKEILEITEAEQRKLIKAGYQIAKEAAESSSEEVYIAADIGPIPENAESEYEDILSEYKVLIDSFLEVGATIFLFETFSDIKYIAPLVKYIKQDKESDIFIITNFCLNKNGYTKSGLSAKRLLEEIRDIKEIDAVGFNCGIGSGHMYQILEGLTFPSNKYLVSAPNSSYPEQYQNRLVYLDNANYFKDKMQKIAALDINIIGGCCGSTPLHIKGLDTMIDMQNHRVLSEYSADNIENIVTEQRKNEFYEKLKSGKKVIAVELDPPFDEKYDKVMECAHQLKEHGVDMITMADSPMGRSRVDSILMSLKLKQELSIPVMPHVCCRDKNMIAMRSGLLGAYINGIRNILIVTGDPVPSERKKETTSVFDYNSIQLMDYVKEMNKEHFSEEPIYYGAALNYGRGLIDKVIERMNKKIAAGASYFLTQPIYSDEDIDRIREIKSRVDTKILCGIMPLVSYRNANFIKNEIAGIHVPDDIVNRYHMDMSKEEAEMVGATISNEIIEKLNPFADGYYFMLPFNRVSLMDKIKID</sequence>
<dbReference type="InterPro" id="IPR003171">
    <property type="entry name" value="Mehydrof_redctse-like"/>
</dbReference>
<dbReference type="KEGG" id="ahb:bsdtb5_33420"/>
<dbReference type="PANTHER" id="PTHR11103">
    <property type="entry name" value="SLR1189 PROTEIN"/>
    <property type="match status" value="1"/>
</dbReference>
<evidence type="ECO:0000313" key="11">
    <source>
        <dbReference type="Proteomes" id="UP000595897"/>
    </source>
</evidence>